<proteinExistence type="predicted"/>
<dbReference type="GO" id="GO:0005524">
    <property type="term" value="F:ATP binding"/>
    <property type="evidence" value="ECO:0007669"/>
    <property type="project" value="UniProtKB-UniRule"/>
</dbReference>
<evidence type="ECO:0000256" key="7">
    <source>
        <dbReference type="ARBA" id="ARBA00034808"/>
    </source>
</evidence>
<keyword evidence="4 9" id="KW-0067">ATP-binding</keyword>
<feature type="region of interest" description="Disordered" evidence="11">
    <location>
        <begin position="1"/>
        <end position="23"/>
    </location>
</feature>
<protein>
    <recommendedName>
        <fullName evidence="7">DNA 3'-5' helicase</fullName>
        <ecNumber evidence="7">5.6.2.4</ecNumber>
    </recommendedName>
</protein>
<evidence type="ECO:0000256" key="2">
    <source>
        <dbReference type="ARBA" id="ARBA00022801"/>
    </source>
</evidence>
<feature type="compositionally biased region" description="Basic and acidic residues" evidence="11">
    <location>
        <begin position="858"/>
        <end position="868"/>
    </location>
</feature>
<keyword evidence="3 9" id="KW-0347">Helicase</keyword>
<evidence type="ECO:0000259" key="13">
    <source>
        <dbReference type="PROSITE" id="PS51217"/>
    </source>
</evidence>
<sequence length="868" mass="90765">MAPPQPAAPPSKPTLPPPQPPGYSSAIVLNAQQRAAVEHSAGGLLIVEAGPGSGKTRVIQARVEHLCHVQRVPPHRILVLTFSNKASAELVSRINLGGSGVRVTAKTFHAYCRQLLCERGSQAERNCLDFEDLLIRAVQLLEQPTAASRAVAAQYEHVLVDEFQDTSAVQCRLVAALTATHRHLCLVGDPQQCIYAWRQAERANLASLAALWPAHAVTRLALTCSYRSTQRVIRAAVAILRARLLLDGQIVPSDPHAAHVPDLVSANGEGVPLCMHVYEDAAAEAAGVAHHLELLCGDPATDAALDTALGALAGLLRPASAPGRTPPLSPSTAVHRRPLALSDVAILGRTARALRPIEDELKRRGLACTRGDGGAKLGESKPVRAVLACLRLLVDPSDVGAFKAVAKGCHGLGELSAQTLADRAAQSGMPVLHVARQAARYDFGGWPTSAKRPSAAAIGALQTLERSLEQMQRRLGGGAEELGPLVRQVVVWLESQAAVEPTQSATEAAAHTQSTLDLRQALQSQANGASLSASSSFAAASSLAPESAATGAGRVVNSKAKAASKAASASASAAALTSASASGTLRDAAPTSAPARRTEMPPRCSEMLEALVRFADDFTDDFTAALHHSGSGAASADAHESGARRAVRGLLGAIGLGEDGGGGKAARLPAITLSTVHAAKGLEWPLVWIVGVEDGQFPHRLGIQSAPTPADAANALREERRLLFVAVTRAQRGVVLSRGLHSPPSPFVRELPVEDGGSVASVFLTASDACRLPSLHGGVSEHELAALEDGHAARAWTRHLDRLLARAQHAQHDAQVARFLVSHYGEAGTLPASLEEGDEDEDEDEDKAESDEGGAESEAEHENHADPL</sequence>
<keyword evidence="10" id="KW-0175">Coiled coil</keyword>
<dbReference type="Gene3D" id="1.10.486.10">
    <property type="entry name" value="PCRA, domain 4"/>
    <property type="match status" value="2"/>
</dbReference>
<evidence type="ECO:0000256" key="11">
    <source>
        <dbReference type="SAM" id="MobiDB-lite"/>
    </source>
</evidence>
<comment type="caution">
    <text evidence="14">The sequence shown here is derived from an EMBL/GenBank/DDBJ whole genome shotgun (WGS) entry which is preliminary data.</text>
</comment>
<dbReference type="PANTHER" id="PTHR11070:SF2">
    <property type="entry name" value="ATP-DEPENDENT DNA HELICASE SRS2"/>
    <property type="match status" value="1"/>
</dbReference>
<evidence type="ECO:0000256" key="1">
    <source>
        <dbReference type="ARBA" id="ARBA00022741"/>
    </source>
</evidence>
<evidence type="ECO:0000256" key="8">
    <source>
        <dbReference type="ARBA" id="ARBA00048988"/>
    </source>
</evidence>
<dbReference type="Pfam" id="PF00580">
    <property type="entry name" value="UvrD-helicase"/>
    <property type="match status" value="2"/>
</dbReference>
<dbReference type="GO" id="GO:0016787">
    <property type="term" value="F:hydrolase activity"/>
    <property type="evidence" value="ECO:0007669"/>
    <property type="project" value="UniProtKB-UniRule"/>
</dbReference>
<feature type="binding site" evidence="9">
    <location>
        <begin position="49"/>
        <end position="56"/>
    </location>
    <ligand>
        <name>ATP</name>
        <dbReference type="ChEBI" id="CHEBI:30616"/>
    </ligand>
</feature>
<keyword evidence="2 9" id="KW-0378">Hydrolase</keyword>
<feature type="region of interest" description="Disordered" evidence="11">
    <location>
        <begin position="828"/>
        <end position="868"/>
    </location>
</feature>
<dbReference type="InterPro" id="IPR000212">
    <property type="entry name" value="DNA_helicase_UvrD/REP"/>
</dbReference>
<feature type="domain" description="UvrD-like helicase C-terminal" evidence="13">
    <location>
        <begin position="242"/>
        <end position="681"/>
    </location>
</feature>
<name>A0A0M0JQX9_9EUKA</name>
<keyword evidence="15" id="KW-1185">Reference proteome</keyword>
<dbReference type="InterPro" id="IPR014017">
    <property type="entry name" value="DNA_helicase_UvrD-like_C"/>
</dbReference>
<dbReference type="Pfam" id="PF13361">
    <property type="entry name" value="UvrD_C"/>
    <property type="match status" value="1"/>
</dbReference>
<feature type="compositionally biased region" description="Acidic residues" evidence="11">
    <location>
        <begin position="835"/>
        <end position="857"/>
    </location>
</feature>
<accession>A0A0M0JQX9</accession>
<evidence type="ECO:0000259" key="12">
    <source>
        <dbReference type="PROSITE" id="PS51198"/>
    </source>
</evidence>
<dbReference type="AlphaFoldDB" id="A0A0M0JQX9"/>
<dbReference type="GO" id="GO:0003677">
    <property type="term" value="F:DNA binding"/>
    <property type="evidence" value="ECO:0007669"/>
    <property type="project" value="InterPro"/>
</dbReference>
<evidence type="ECO:0000256" key="4">
    <source>
        <dbReference type="ARBA" id="ARBA00022840"/>
    </source>
</evidence>
<dbReference type="InterPro" id="IPR027417">
    <property type="entry name" value="P-loop_NTPase"/>
</dbReference>
<dbReference type="PROSITE" id="PS51217">
    <property type="entry name" value="UVRD_HELICASE_CTER"/>
    <property type="match status" value="1"/>
</dbReference>
<dbReference type="PANTHER" id="PTHR11070">
    <property type="entry name" value="UVRD / RECB / PCRA DNA HELICASE FAMILY MEMBER"/>
    <property type="match status" value="1"/>
</dbReference>
<reference evidence="15" key="1">
    <citation type="journal article" date="2015" name="PLoS Genet.">
        <title>Genome Sequence and Transcriptome Analyses of Chrysochromulina tobin: Metabolic Tools for Enhanced Algal Fitness in the Prominent Order Prymnesiales (Haptophyceae).</title>
        <authorList>
            <person name="Hovde B.T."/>
            <person name="Deodato C.R."/>
            <person name="Hunsperger H.M."/>
            <person name="Ryken S.A."/>
            <person name="Yost W."/>
            <person name="Jha R.K."/>
            <person name="Patterson J."/>
            <person name="Monnat R.J. Jr."/>
            <person name="Barlow S.B."/>
            <person name="Starkenburg S.R."/>
            <person name="Cattolico R.A."/>
        </authorList>
    </citation>
    <scope>NUCLEOTIDE SEQUENCE</scope>
    <source>
        <strain evidence="15">CCMP291</strain>
    </source>
</reference>
<evidence type="ECO:0000256" key="9">
    <source>
        <dbReference type="PROSITE-ProRule" id="PRU00560"/>
    </source>
</evidence>
<dbReference type="SUPFAM" id="SSF52540">
    <property type="entry name" value="P-loop containing nucleoside triphosphate hydrolases"/>
    <property type="match status" value="1"/>
</dbReference>
<dbReference type="EMBL" id="JWZX01002479">
    <property type="protein sequence ID" value="KOO28994.1"/>
    <property type="molecule type" value="Genomic_DNA"/>
</dbReference>
<dbReference type="InterPro" id="IPR014016">
    <property type="entry name" value="UvrD-like_ATP-bd"/>
</dbReference>
<dbReference type="OrthoDB" id="1470711at2759"/>
<dbReference type="Proteomes" id="UP000037460">
    <property type="component" value="Unassembled WGS sequence"/>
</dbReference>
<dbReference type="Gene3D" id="3.40.50.300">
    <property type="entry name" value="P-loop containing nucleotide triphosphate hydrolases"/>
    <property type="match status" value="4"/>
</dbReference>
<comment type="catalytic activity">
    <reaction evidence="8">
        <text>ATP + H2O = ADP + phosphate + H(+)</text>
        <dbReference type="Rhea" id="RHEA:13065"/>
        <dbReference type="ChEBI" id="CHEBI:15377"/>
        <dbReference type="ChEBI" id="CHEBI:15378"/>
        <dbReference type="ChEBI" id="CHEBI:30616"/>
        <dbReference type="ChEBI" id="CHEBI:43474"/>
        <dbReference type="ChEBI" id="CHEBI:456216"/>
        <dbReference type="EC" id="5.6.2.4"/>
    </reaction>
</comment>
<comment type="catalytic activity">
    <reaction evidence="6">
        <text>Couples ATP hydrolysis with the unwinding of duplex DNA by translocating in the 3'-5' direction.</text>
        <dbReference type="EC" id="5.6.2.4"/>
    </reaction>
</comment>
<evidence type="ECO:0000256" key="6">
    <source>
        <dbReference type="ARBA" id="ARBA00034617"/>
    </source>
</evidence>
<feature type="region of interest" description="Disordered" evidence="11">
    <location>
        <begin position="580"/>
        <end position="602"/>
    </location>
</feature>
<feature type="domain" description="UvrD-like helicase ATP-binding" evidence="12">
    <location>
        <begin position="28"/>
        <end position="229"/>
    </location>
</feature>
<keyword evidence="5" id="KW-0413">Isomerase</keyword>
<dbReference type="CDD" id="cd17932">
    <property type="entry name" value="DEXQc_UvrD"/>
    <property type="match status" value="1"/>
</dbReference>
<gene>
    <name evidence="14" type="ORF">Ctob_010639</name>
</gene>
<dbReference type="EC" id="5.6.2.4" evidence="7"/>
<dbReference type="PROSITE" id="PS51198">
    <property type="entry name" value="UVRD_HELICASE_ATP_BIND"/>
    <property type="match status" value="1"/>
</dbReference>
<feature type="compositionally biased region" description="Pro residues" evidence="11">
    <location>
        <begin position="1"/>
        <end position="21"/>
    </location>
</feature>
<keyword evidence="1 9" id="KW-0547">Nucleotide-binding</keyword>
<evidence type="ECO:0000256" key="3">
    <source>
        <dbReference type="ARBA" id="ARBA00022806"/>
    </source>
</evidence>
<evidence type="ECO:0000256" key="5">
    <source>
        <dbReference type="ARBA" id="ARBA00023235"/>
    </source>
</evidence>
<evidence type="ECO:0000256" key="10">
    <source>
        <dbReference type="SAM" id="Coils"/>
    </source>
</evidence>
<dbReference type="GO" id="GO:0043138">
    <property type="term" value="F:3'-5' DNA helicase activity"/>
    <property type="evidence" value="ECO:0007669"/>
    <property type="project" value="UniProtKB-EC"/>
</dbReference>
<organism evidence="14 15">
    <name type="scientific">Chrysochromulina tobinii</name>
    <dbReference type="NCBI Taxonomy" id="1460289"/>
    <lineage>
        <taxon>Eukaryota</taxon>
        <taxon>Haptista</taxon>
        <taxon>Haptophyta</taxon>
        <taxon>Prymnesiophyceae</taxon>
        <taxon>Prymnesiales</taxon>
        <taxon>Chrysochromulinaceae</taxon>
        <taxon>Chrysochromulina</taxon>
    </lineage>
</organism>
<feature type="coiled-coil region" evidence="10">
    <location>
        <begin position="454"/>
        <end position="481"/>
    </location>
</feature>
<evidence type="ECO:0000313" key="14">
    <source>
        <dbReference type="EMBL" id="KOO28994.1"/>
    </source>
</evidence>
<evidence type="ECO:0000313" key="15">
    <source>
        <dbReference type="Proteomes" id="UP000037460"/>
    </source>
</evidence>